<dbReference type="EMBL" id="VDLU01000001">
    <property type="protein sequence ID" value="TNJ29957.1"/>
    <property type="molecule type" value="Genomic_DNA"/>
</dbReference>
<gene>
    <name evidence="1" type="ORF">GMRT_13537</name>
</gene>
<evidence type="ECO:0000313" key="1">
    <source>
        <dbReference type="EMBL" id="TNJ29957.1"/>
    </source>
</evidence>
<dbReference type="Proteomes" id="UP000315496">
    <property type="component" value="Chromosome 1"/>
</dbReference>
<reference evidence="1 2" key="1">
    <citation type="submission" date="2019-05" db="EMBL/GenBank/DDBJ databases">
        <title>The compact genome of Giardia muris reveals important steps in the evolution of intestinal protozoan parasites.</title>
        <authorList>
            <person name="Xu F."/>
            <person name="Jimenez-Gonzalez A."/>
            <person name="Einarsson E."/>
            <person name="Astvaldsson A."/>
            <person name="Peirasmaki D."/>
            <person name="Eckmann L."/>
            <person name="Andersson J.O."/>
            <person name="Svard S.G."/>
            <person name="Jerlstrom-Hultqvist J."/>
        </authorList>
    </citation>
    <scope>NUCLEOTIDE SEQUENCE [LARGE SCALE GENOMIC DNA]</scope>
    <source>
        <strain evidence="1 2">Roberts-Thomson</strain>
    </source>
</reference>
<dbReference type="InterPro" id="IPR011044">
    <property type="entry name" value="Quino_amine_DH_bsu"/>
</dbReference>
<dbReference type="VEuPathDB" id="GiardiaDB:GMRT_13537"/>
<evidence type="ECO:0000313" key="2">
    <source>
        <dbReference type="Proteomes" id="UP000315496"/>
    </source>
</evidence>
<dbReference type="OrthoDB" id="10263272at2759"/>
<name>A0A4Z1T9U0_GIAMU</name>
<dbReference type="SUPFAM" id="SSF50969">
    <property type="entry name" value="YVTN repeat-like/Quinoprotein amine dehydrogenase"/>
    <property type="match status" value="1"/>
</dbReference>
<organism evidence="1 2">
    <name type="scientific">Giardia muris</name>
    <dbReference type="NCBI Taxonomy" id="5742"/>
    <lineage>
        <taxon>Eukaryota</taxon>
        <taxon>Metamonada</taxon>
        <taxon>Diplomonadida</taxon>
        <taxon>Hexamitidae</taxon>
        <taxon>Giardiinae</taxon>
        <taxon>Giardia</taxon>
    </lineage>
</organism>
<keyword evidence="2" id="KW-1185">Reference proteome</keyword>
<comment type="caution">
    <text evidence="1">The sequence shown here is derived from an EMBL/GenBank/DDBJ whole genome shotgun (WGS) entry which is preliminary data.</text>
</comment>
<protein>
    <submittedName>
        <fullName evidence="1">Uncharacterized protein</fullName>
    </submittedName>
</protein>
<sequence length="548" mass="58959">MQPNSVLKTMRSYPPIPEDRILAMLNFGGLTATSTGIMKLEELPEPSFPTMSVGTILKAAAAFFFYPGERLYSRLPVGVLDFLPPPRLTYQPPPALMAATNLAAAVAAFGSDRFTITLCRCSSRGIPITKTISLHRLMSPTSLLHIVALTWSGIHTLIIGLLDTLAIFRVTARNGHLAATLITFIPLGNPDTSTSVRCRITKLTTGIQQVKGRHTLAALYWPTFLSGSSCGRFVAVGSHLSRRLYVMSLTAGLPVTALDIRGQCSALSLSERGNMLVIGTSKRRLLVFDFLTNRRVEISNFPSPPISISFSRHIRSSNAQVLTAAHAFIAPGVILAGTEPNLAYLSGLSFDNTLPLSQNAKMTMMASESGSSEHLLESLLVENEQLYDRPPTGSFGIMETFAVACTSSPFVHVYTVGGFEGGAMIPTLRIRSLGVLSADAHEVSPGRSAGGCVTSLDWYNDQLVLGCVHADPNTLCKQASVLLLSTCLDHSNATLKHFTMGAILPPTDQMDYSPDRGCVTVFGGAYFIAFGTSVYQFSLLSESETPTD</sequence>
<dbReference type="AlphaFoldDB" id="A0A4Z1T9U0"/>
<accession>A0A4Z1T9U0</accession>
<proteinExistence type="predicted"/>